<proteinExistence type="predicted"/>
<gene>
    <name evidence="3" type="primary">LOC117640368</name>
</gene>
<organism evidence="3">
    <name type="scientific">Thrips palmi</name>
    <name type="common">Melon thrips</name>
    <dbReference type="NCBI Taxonomy" id="161013"/>
    <lineage>
        <taxon>Eukaryota</taxon>
        <taxon>Metazoa</taxon>
        <taxon>Ecdysozoa</taxon>
        <taxon>Arthropoda</taxon>
        <taxon>Hexapoda</taxon>
        <taxon>Insecta</taxon>
        <taxon>Pterygota</taxon>
        <taxon>Neoptera</taxon>
        <taxon>Paraneoptera</taxon>
        <taxon>Thysanoptera</taxon>
        <taxon>Terebrantia</taxon>
        <taxon>Thripoidea</taxon>
        <taxon>Thripidae</taxon>
        <taxon>Thrips</taxon>
    </lineage>
</organism>
<dbReference type="AlphaFoldDB" id="A0A6P8Y9C3"/>
<protein>
    <submittedName>
        <fullName evidence="3">Uncharacterized protein LOC117640368</fullName>
    </submittedName>
</protein>
<keyword evidence="1" id="KW-1133">Transmembrane helix</keyword>
<dbReference type="GeneID" id="117640368"/>
<keyword evidence="2" id="KW-1185">Reference proteome</keyword>
<evidence type="ECO:0000256" key="1">
    <source>
        <dbReference type="SAM" id="Phobius"/>
    </source>
</evidence>
<reference evidence="3" key="1">
    <citation type="submission" date="2025-08" db="UniProtKB">
        <authorList>
            <consortium name="RefSeq"/>
        </authorList>
    </citation>
    <scope>IDENTIFICATION</scope>
    <source>
        <tissue evidence="3">Total insect</tissue>
    </source>
</reference>
<feature type="transmembrane region" description="Helical" evidence="1">
    <location>
        <begin position="6"/>
        <end position="30"/>
    </location>
</feature>
<sequence>MNVSAVMWSPLVSIAVWVTLLPLLAFHFVLSKRINSFAGPYIAFAHSWESCPSDKTLELLFRPSHFSRSRPYDLQTISGNISFKGEITDNTLTEADLAIWSNNQWKENAFIFRIPRTGCSVIRDDIPDFFRILTKYNGARKDPCVVPAAHSVLKNEPVNWTFPHFPIMPYGRYRFQYRARKTREGPAILCVSVDCEVIPKP</sequence>
<name>A0A6P8Y9C3_THRPL</name>
<dbReference type="KEGG" id="tpal:117640368"/>
<accession>A0A6P8Y9C3</accession>
<dbReference type="Proteomes" id="UP000515158">
    <property type="component" value="Unplaced"/>
</dbReference>
<keyword evidence="1" id="KW-0812">Transmembrane</keyword>
<dbReference type="InParanoid" id="A0A6P8Y9C3"/>
<dbReference type="RefSeq" id="XP_034232726.1">
    <property type="nucleotide sequence ID" value="XM_034376835.1"/>
</dbReference>
<evidence type="ECO:0000313" key="2">
    <source>
        <dbReference type="Proteomes" id="UP000515158"/>
    </source>
</evidence>
<keyword evidence="1" id="KW-0472">Membrane</keyword>
<evidence type="ECO:0000313" key="3">
    <source>
        <dbReference type="RefSeq" id="XP_034232726.1"/>
    </source>
</evidence>